<dbReference type="Gene3D" id="1.10.357.10">
    <property type="entry name" value="Tetracycline Repressor, domain 2"/>
    <property type="match status" value="1"/>
</dbReference>
<keyword evidence="7" id="KW-1185">Reference proteome</keyword>
<evidence type="ECO:0000313" key="7">
    <source>
        <dbReference type="Proteomes" id="UP001614394"/>
    </source>
</evidence>
<name>A0ABW8CAA6_9ACTN</name>
<keyword evidence="1" id="KW-0805">Transcription regulation</keyword>
<evidence type="ECO:0000256" key="1">
    <source>
        <dbReference type="ARBA" id="ARBA00023015"/>
    </source>
</evidence>
<dbReference type="SUPFAM" id="SSF46689">
    <property type="entry name" value="Homeodomain-like"/>
    <property type="match status" value="1"/>
</dbReference>
<dbReference type="RefSeq" id="WP_399652285.1">
    <property type="nucleotide sequence ID" value="NZ_JBITYG010000007.1"/>
</dbReference>
<dbReference type="Gene3D" id="1.10.10.60">
    <property type="entry name" value="Homeodomain-like"/>
    <property type="match status" value="1"/>
</dbReference>
<keyword evidence="3" id="KW-0804">Transcription</keyword>
<dbReference type="InterPro" id="IPR050109">
    <property type="entry name" value="HTH-type_TetR-like_transc_reg"/>
</dbReference>
<dbReference type="PROSITE" id="PS50977">
    <property type="entry name" value="HTH_TETR_2"/>
    <property type="match status" value="1"/>
</dbReference>
<sequence length="199" mass="21917">MSADARKTTVRRPRMTPERELELLVATLDVLREDGYEALTMDAVAAKARCSKATLYRQWQTKPEMIAAALYATRPVRVNEIDTGSLRGDLMLLVEQVAPRAQQDTALFTALGHAALSDPALVRALRESVIDPETANLTAFVDRAVARGELAARPAALAFLPQLLFSSLHTRPLFQNAVADYDYLVGFIDDVVMPVLLHT</sequence>
<dbReference type="PANTHER" id="PTHR30055">
    <property type="entry name" value="HTH-TYPE TRANSCRIPTIONAL REGULATOR RUTR"/>
    <property type="match status" value="1"/>
</dbReference>
<evidence type="ECO:0000256" key="2">
    <source>
        <dbReference type="ARBA" id="ARBA00023125"/>
    </source>
</evidence>
<dbReference type="Proteomes" id="UP001614394">
    <property type="component" value="Unassembled WGS sequence"/>
</dbReference>
<evidence type="ECO:0000313" key="6">
    <source>
        <dbReference type="EMBL" id="MFI9103348.1"/>
    </source>
</evidence>
<dbReference type="InterPro" id="IPR009057">
    <property type="entry name" value="Homeodomain-like_sf"/>
</dbReference>
<feature type="domain" description="HTH tetR-type" evidence="5">
    <location>
        <begin position="17"/>
        <end position="77"/>
    </location>
</feature>
<evidence type="ECO:0000256" key="4">
    <source>
        <dbReference type="PROSITE-ProRule" id="PRU00335"/>
    </source>
</evidence>
<accession>A0ABW8CAA6</accession>
<evidence type="ECO:0000256" key="3">
    <source>
        <dbReference type="ARBA" id="ARBA00023163"/>
    </source>
</evidence>
<comment type="caution">
    <text evidence="6">The sequence shown here is derived from an EMBL/GenBank/DDBJ whole genome shotgun (WGS) entry which is preliminary data.</text>
</comment>
<dbReference type="Pfam" id="PF16859">
    <property type="entry name" value="TetR_C_11"/>
    <property type="match status" value="1"/>
</dbReference>
<organism evidence="6 7">
    <name type="scientific">Streptomyces fildesensis</name>
    <dbReference type="NCBI Taxonomy" id="375757"/>
    <lineage>
        <taxon>Bacteria</taxon>
        <taxon>Bacillati</taxon>
        <taxon>Actinomycetota</taxon>
        <taxon>Actinomycetes</taxon>
        <taxon>Kitasatosporales</taxon>
        <taxon>Streptomycetaceae</taxon>
        <taxon>Streptomyces</taxon>
    </lineage>
</organism>
<proteinExistence type="predicted"/>
<dbReference type="EMBL" id="JBITYG010000007">
    <property type="protein sequence ID" value="MFI9103348.1"/>
    <property type="molecule type" value="Genomic_DNA"/>
</dbReference>
<feature type="DNA-binding region" description="H-T-H motif" evidence="4">
    <location>
        <begin position="40"/>
        <end position="59"/>
    </location>
</feature>
<protein>
    <submittedName>
        <fullName evidence="6">TetR/AcrR family transcriptional regulator</fullName>
    </submittedName>
</protein>
<gene>
    <name evidence="6" type="ORF">ACIGXA_22780</name>
</gene>
<dbReference type="InterPro" id="IPR036271">
    <property type="entry name" value="Tet_transcr_reg_TetR-rel_C_sf"/>
</dbReference>
<reference evidence="6 7" key="1">
    <citation type="submission" date="2024-10" db="EMBL/GenBank/DDBJ databases">
        <title>The Natural Products Discovery Center: Release of the First 8490 Sequenced Strains for Exploring Actinobacteria Biosynthetic Diversity.</title>
        <authorList>
            <person name="Kalkreuter E."/>
            <person name="Kautsar S.A."/>
            <person name="Yang D."/>
            <person name="Bader C.D."/>
            <person name="Teijaro C.N."/>
            <person name="Fluegel L."/>
            <person name="Davis C.M."/>
            <person name="Simpson J.R."/>
            <person name="Lauterbach L."/>
            <person name="Steele A.D."/>
            <person name="Gui C."/>
            <person name="Meng S."/>
            <person name="Li G."/>
            <person name="Viehrig K."/>
            <person name="Ye F."/>
            <person name="Su P."/>
            <person name="Kiefer A.F."/>
            <person name="Nichols A."/>
            <person name="Cepeda A.J."/>
            <person name="Yan W."/>
            <person name="Fan B."/>
            <person name="Jiang Y."/>
            <person name="Adhikari A."/>
            <person name="Zheng C.-J."/>
            <person name="Schuster L."/>
            <person name="Cowan T.M."/>
            <person name="Smanski M.J."/>
            <person name="Chevrette M.G."/>
            <person name="De Carvalho L.P.S."/>
            <person name="Shen B."/>
        </authorList>
    </citation>
    <scope>NUCLEOTIDE SEQUENCE [LARGE SCALE GENOMIC DNA]</scope>
    <source>
        <strain evidence="6 7">NPDC053399</strain>
    </source>
</reference>
<dbReference type="InterPro" id="IPR011075">
    <property type="entry name" value="TetR_C"/>
</dbReference>
<dbReference type="InterPro" id="IPR001647">
    <property type="entry name" value="HTH_TetR"/>
</dbReference>
<evidence type="ECO:0000259" key="5">
    <source>
        <dbReference type="PROSITE" id="PS50977"/>
    </source>
</evidence>
<dbReference type="Pfam" id="PF00440">
    <property type="entry name" value="TetR_N"/>
    <property type="match status" value="1"/>
</dbReference>
<dbReference type="SUPFAM" id="SSF48498">
    <property type="entry name" value="Tetracyclin repressor-like, C-terminal domain"/>
    <property type="match status" value="1"/>
</dbReference>
<keyword evidence="2 4" id="KW-0238">DNA-binding</keyword>
<dbReference type="PANTHER" id="PTHR30055:SF149">
    <property type="entry name" value="TETR-FAMILY TRANSCRIPTIONAL REGULATOR"/>
    <property type="match status" value="1"/>
</dbReference>